<gene>
    <name evidence="2" type="ORF">GCM10009744_27100</name>
</gene>
<feature type="chain" id="PRO_5046806046" evidence="1">
    <location>
        <begin position="24"/>
        <end position="260"/>
    </location>
</feature>
<keyword evidence="3" id="KW-1185">Reference proteome</keyword>
<sequence>MGKKLVLLTAAAALALTAGAVTAARPSDASATDATAASGARSTGAAAVVAENYGQYSLMFERSAGQYWAGGSAAGQWAWSPQSATTSDISWGDPKAWPPKSAEHFIHSGDWVLLDGYNDGAGRPLTQIQRVTSEKIGSFDCTGMQPIPSAGGKQHYVKWNVPTTGYCLDATGTIKPPNGSTTVHFRHVQKWSPPHACSNQYFSGQTCITQFEQWWDDNQHPYSLQLQRSLEIARGKGPAFTNHTTVPVTWNADARYYWHY</sequence>
<comment type="caution">
    <text evidence="2">The sequence shown here is derived from an EMBL/GenBank/DDBJ whole genome shotgun (WGS) entry which is preliminary data.</text>
</comment>
<evidence type="ECO:0000256" key="1">
    <source>
        <dbReference type="SAM" id="SignalP"/>
    </source>
</evidence>
<protein>
    <submittedName>
        <fullName evidence="2">Uncharacterized protein</fullName>
    </submittedName>
</protein>
<organism evidence="2 3">
    <name type="scientific">Kribbella alba</name>
    <dbReference type="NCBI Taxonomy" id="190197"/>
    <lineage>
        <taxon>Bacteria</taxon>
        <taxon>Bacillati</taxon>
        <taxon>Actinomycetota</taxon>
        <taxon>Actinomycetes</taxon>
        <taxon>Propionibacteriales</taxon>
        <taxon>Kribbellaceae</taxon>
        <taxon>Kribbella</taxon>
    </lineage>
</organism>
<keyword evidence="1" id="KW-0732">Signal</keyword>
<dbReference type="Proteomes" id="UP001501319">
    <property type="component" value="Unassembled WGS sequence"/>
</dbReference>
<dbReference type="EMBL" id="BAAANE010000004">
    <property type="protein sequence ID" value="GAA1636607.1"/>
    <property type="molecule type" value="Genomic_DNA"/>
</dbReference>
<reference evidence="2 3" key="1">
    <citation type="journal article" date="2019" name="Int. J. Syst. Evol. Microbiol.">
        <title>The Global Catalogue of Microorganisms (GCM) 10K type strain sequencing project: providing services to taxonomists for standard genome sequencing and annotation.</title>
        <authorList>
            <consortium name="The Broad Institute Genomics Platform"/>
            <consortium name="The Broad Institute Genome Sequencing Center for Infectious Disease"/>
            <person name="Wu L."/>
            <person name="Ma J."/>
        </authorList>
    </citation>
    <scope>NUCLEOTIDE SEQUENCE [LARGE SCALE GENOMIC DNA]</scope>
    <source>
        <strain evidence="2 3">JCM 14306</strain>
    </source>
</reference>
<proteinExistence type="predicted"/>
<accession>A0ABN2F9N7</accession>
<name>A0ABN2F9N7_9ACTN</name>
<evidence type="ECO:0000313" key="2">
    <source>
        <dbReference type="EMBL" id="GAA1636607.1"/>
    </source>
</evidence>
<evidence type="ECO:0000313" key="3">
    <source>
        <dbReference type="Proteomes" id="UP001501319"/>
    </source>
</evidence>
<dbReference type="RefSeq" id="WP_344111555.1">
    <property type="nucleotide sequence ID" value="NZ_BAAANE010000004.1"/>
</dbReference>
<feature type="signal peptide" evidence="1">
    <location>
        <begin position="1"/>
        <end position="23"/>
    </location>
</feature>